<name>J9FS56_9ZZZZ</name>
<dbReference type="EMBL" id="AMCI01008987">
    <property type="protein sequence ID" value="EJW90194.1"/>
    <property type="molecule type" value="Genomic_DNA"/>
</dbReference>
<protein>
    <submittedName>
        <fullName evidence="1">Uncharacterized protein</fullName>
    </submittedName>
</protein>
<evidence type="ECO:0000313" key="1">
    <source>
        <dbReference type="EMBL" id="EJW90194.1"/>
    </source>
</evidence>
<feature type="non-terminal residue" evidence="1">
    <location>
        <position position="1"/>
    </location>
</feature>
<sequence length="46" mass="4995">LKSARALTLVTRISLIKTHLLSEGRRKCTSEQSSSVATASHIQSDL</sequence>
<accession>J9FS56</accession>
<gene>
    <name evidence="1" type="ORF">EVA_21700</name>
</gene>
<comment type="caution">
    <text evidence="1">The sequence shown here is derived from an EMBL/GenBank/DDBJ whole genome shotgun (WGS) entry which is preliminary data.</text>
</comment>
<reference evidence="1" key="1">
    <citation type="journal article" date="2012" name="PLoS ONE">
        <title>Gene sets for utilization of primary and secondary nutrition supplies in the distal gut of endangered iberian lynx.</title>
        <authorList>
            <person name="Alcaide M."/>
            <person name="Messina E."/>
            <person name="Richter M."/>
            <person name="Bargiela R."/>
            <person name="Peplies J."/>
            <person name="Huws S.A."/>
            <person name="Newbold C.J."/>
            <person name="Golyshin P.N."/>
            <person name="Simon M.A."/>
            <person name="Lopez G."/>
            <person name="Yakimov M.M."/>
            <person name="Ferrer M."/>
        </authorList>
    </citation>
    <scope>NUCLEOTIDE SEQUENCE</scope>
</reference>
<proteinExistence type="predicted"/>
<organism evidence="1">
    <name type="scientific">gut metagenome</name>
    <dbReference type="NCBI Taxonomy" id="749906"/>
    <lineage>
        <taxon>unclassified sequences</taxon>
        <taxon>metagenomes</taxon>
        <taxon>organismal metagenomes</taxon>
    </lineage>
</organism>
<dbReference type="AlphaFoldDB" id="J9FS56"/>